<gene>
    <name evidence="2" type="ORF">OPV22_000913</name>
</gene>
<dbReference type="AlphaFoldDB" id="A0AAV8RV01"/>
<proteinExistence type="predicted"/>
<dbReference type="Proteomes" id="UP001222027">
    <property type="component" value="Unassembled WGS sequence"/>
</dbReference>
<sequence length="197" mass="22429">MLLLLPSQSDAQLLFLLGQKDFDAPMVDKELAKQLAEKPDSIPSLARVTAFGGVMRMEAEMGSLMAGWSSPDLDPETVRHRRNRSLTKEEIEIYRRSHGRVEGEKVPYESRSAPTSPKWHQETDELELRKSLLWHQLQNTEPAAEPRPDNPTDTGDWWTKSNWAFLNEPPREEADVAAHKYTAQFHVAELATKQARA</sequence>
<organism evidence="2 3">
    <name type="scientific">Ensete ventricosum</name>
    <name type="common">Abyssinian banana</name>
    <name type="synonym">Musa ensete</name>
    <dbReference type="NCBI Taxonomy" id="4639"/>
    <lineage>
        <taxon>Eukaryota</taxon>
        <taxon>Viridiplantae</taxon>
        <taxon>Streptophyta</taxon>
        <taxon>Embryophyta</taxon>
        <taxon>Tracheophyta</taxon>
        <taxon>Spermatophyta</taxon>
        <taxon>Magnoliopsida</taxon>
        <taxon>Liliopsida</taxon>
        <taxon>Zingiberales</taxon>
        <taxon>Musaceae</taxon>
        <taxon>Ensete</taxon>
    </lineage>
</organism>
<dbReference type="PANTHER" id="PTHR33872">
    <property type="entry name" value="DNA POLYMERASE EPSILON CATALYTIC SUBUNIT A"/>
    <property type="match status" value="1"/>
</dbReference>
<evidence type="ECO:0000256" key="1">
    <source>
        <dbReference type="SAM" id="MobiDB-lite"/>
    </source>
</evidence>
<dbReference type="PANTHER" id="PTHR33872:SF2">
    <property type="entry name" value="DNA POLYMERASE EPSILON CATALYTIC SUBUNIT A"/>
    <property type="match status" value="1"/>
</dbReference>
<keyword evidence="3" id="KW-1185">Reference proteome</keyword>
<evidence type="ECO:0000313" key="2">
    <source>
        <dbReference type="EMBL" id="KAJ8510479.1"/>
    </source>
</evidence>
<evidence type="ECO:0000313" key="3">
    <source>
        <dbReference type="Proteomes" id="UP001222027"/>
    </source>
</evidence>
<accession>A0AAV8RV01</accession>
<feature type="region of interest" description="Disordered" evidence="1">
    <location>
        <begin position="139"/>
        <end position="159"/>
    </location>
</feature>
<dbReference type="EMBL" id="JAQQAF010000001">
    <property type="protein sequence ID" value="KAJ8510479.1"/>
    <property type="molecule type" value="Genomic_DNA"/>
</dbReference>
<name>A0AAV8RV01_ENSVE</name>
<protein>
    <submittedName>
        <fullName evidence="2">Uncharacterized protein</fullName>
    </submittedName>
</protein>
<reference evidence="2 3" key="1">
    <citation type="submission" date="2022-12" db="EMBL/GenBank/DDBJ databases">
        <title>Chromosome-scale assembly of the Ensete ventricosum genome.</title>
        <authorList>
            <person name="Dussert Y."/>
            <person name="Stocks J."/>
            <person name="Wendawek A."/>
            <person name="Woldeyes F."/>
            <person name="Nichols R.A."/>
            <person name="Borrell J.S."/>
        </authorList>
    </citation>
    <scope>NUCLEOTIDE SEQUENCE [LARGE SCALE GENOMIC DNA]</scope>
    <source>
        <strain evidence="3">cv. Maze</strain>
        <tissue evidence="2">Seeds</tissue>
    </source>
</reference>
<comment type="caution">
    <text evidence="2">The sequence shown here is derived from an EMBL/GenBank/DDBJ whole genome shotgun (WGS) entry which is preliminary data.</text>
</comment>
<feature type="region of interest" description="Disordered" evidence="1">
    <location>
        <begin position="102"/>
        <end position="121"/>
    </location>
</feature>